<reference evidence="5 6" key="1">
    <citation type="submission" date="2013-07" db="EMBL/GenBank/DDBJ databases">
        <title>Genome sequence of Salmonella bongori N268-08 - a rare clinical isolate.</title>
        <authorList>
            <person name="Marti R."/>
            <person name="Hagens S."/>
            <person name="Loessner M.J."/>
            <person name="Klumpp J."/>
        </authorList>
    </citation>
    <scope>NUCLEOTIDE SEQUENCE [LARGE SCALE GENOMIC DNA]</scope>
    <source>
        <strain evidence="5 6">N268-08</strain>
    </source>
</reference>
<protein>
    <submittedName>
        <fullName evidence="5">Putative aldo/keto reductase</fullName>
    </submittedName>
</protein>
<dbReference type="InterPro" id="IPR036812">
    <property type="entry name" value="NAD(P)_OxRdtase_dom_sf"/>
</dbReference>
<dbReference type="PANTHER" id="PTHR43364">
    <property type="entry name" value="NADH-SPECIFIC METHYLGLYOXAL REDUCTASE-RELATED"/>
    <property type="match status" value="1"/>
</dbReference>
<keyword evidence="2" id="KW-0560">Oxidoreductase</keyword>
<evidence type="ECO:0000256" key="2">
    <source>
        <dbReference type="ARBA" id="ARBA00023002"/>
    </source>
</evidence>
<sequence length="394" mass="44988">MAEQLEFFPVASPCRGICQSDERGFCRGCMRSRDERFNWQKMSDAEKQNVLRLCRQRFLRKIRANKPLPRKILNNPHSFKRGIAYTHLIILDEESVMVQRVTIAPQGPEFSRFVMGYWRLMDWNMSARQLVSFIEEHLDLGVTTVDHADIYGGYQCEAAFGEALTLAPHLRERLQIVTKCGIATTARAENKLGHYITDCRHIILSAEQSLKNLATDHLDMLLIHRPDPLMDADEVAEAFQHLHQSGKVRHFGVSNFTPAQFTLLQSRLPFTLATNQVEISPVHQPLLLDGTLDQLQQLRIRPMAWSCLGGGRLFNDEAYQPLRHELAIIAQELNASSIEQVVYAWILRLPSQPLPIIGSGKIERVRAAVEAETLSLSRQQWFRIRKAALGYDVP</sequence>
<organism evidence="5 6">
    <name type="scientific">Salmonella bongori N268-08</name>
    <dbReference type="NCBI Taxonomy" id="1197719"/>
    <lineage>
        <taxon>Bacteria</taxon>
        <taxon>Pseudomonadati</taxon>
        <taxon>Pseudomonadota</taxon>
        <taxon>Gammaproteobacteria</taxon>
        <taxon>Enterobacterales</taxon>
        <taxon>Enterobacteriaceae</taxon>
        <taxon>Salmonella</taxon>
    </lineage>
</organism>
<dbReference type="InterPro" id="IPR020471">
    <property type="entry name" value="AKR"/>
</dbReference>
<evidence type="ECO:0000313" key="5">
    <source>
        <dbReference type="EMBL" id="AGR58640.1"/>
    </source>
</evidence>
<keyword evidence="1" id="KW-0521">NADP</keyword>
<feature type="domain" description="NADP-dependent oxidoreductase" evidence="4">
    <location>
        <begin position="114"/>
        <end position="387"/>
    </location>
</feature>
<name>S5N7T4_SALBN</name>
<evidence type="ECO:0000259" key="4">
    <source>
        <dbReference type="Pfam" id="PF00248"/>
    </source>
</evidence>
<dbReference type="eggNOG" id="COG4989">
    <property type="taxonomic scope" value="Bacteria"/>
</dbReference>
<gene>
    <name evidence="5" type="ORF">A464_1454</name>
</gene>
<comment type="similarity">
    <text evidence="3">Belongs to the aldo/keto reductase family. Aldo/keto reductase 2 subfamily.</text>
</comment>
<evidence type="ECO:0000256" key="1">
    <source>
        <dbReference type="ARBA" id="ARBA00022857"/>
    </source>
</evidence>
<dbReference type="CDD" id="cd19092">
    <property type="entry name" value="AKR_BsYcsN_EcYdhF-like"/>
    <property type="match status" value="1"/>
</dbReference>
<dbReference type="HOGENOM" id="CLU_023205_8_0_6"/>
<evidence type="ECO:0000313" key="6">
    <source>
        <dbReference type="Proteomes" id="UP000015042"/>
    </source>
</evidence>
<dbReference type="SUPFAM" id="SSF51430">
    <property type="entry name" value="NAD(P)-linked oxidoreductase"/>
    <property type="match status" value="1"/>
</dbReference>
<dbReference type="FunFam" id="3.20.20.100:FF:000008">
    <property type="entry name" value="Aldo/keto reductase family oxidoreductase"/>
    <property type="match status" value="1"/>
</dbReference>
<dbReference type="AlphaFoldDB" id="S5N7T4"/>
<dbReference type="EMBL" id="CP006608">
    <property type="protein sequence ID" value="AGR58640.1"/>
    <property type="molecule type" value="Genomic_DNA"/>
</dbReference>
<dbReference type="PATRIC" id="fig|1197719.3.peg.1449"/>
<dbReference type="eggNOG" id="COG3313">
    <property type="taxonomic scope" value="Bacteria"/>
</dbReference>
<dbReference type="GO" id="GO:0005829">
    <property type="term" value="C:cytosol"/>
    <property type="evidence" value="ECO:0007669"/>
    <property type="project" value="TreeGrafter"/>
</dbReference>
<dbReference type="PRINTS" id="PR00069">
    <property type="entry name" value="ALDKETRDTASE"/>
</dbReference>
<proteinExistence type="inferred from homology"/>
<dbReference type="Pfam" id="PF00248">
    <property type="entry name" value="Aldo_ket_red"/>
    <property type="match status" value="1"/>
</dbReference>
<dbReference type="InterPro" id="IPR010710">
    <property type="entry name" value="DUF1289"/>
</dbReference>
<dbReference type="InterPro" id="IPR050523">
    <property type="entry name" value="AKR_Detox_Biosynth"/>
</dbReference>
<dbReference type="GO" id="GO:0016491">
    <property type="term" value="F:oxidoreductase activity"/>
    <property type="evidence" value="ECO:0007669"/>
    <property type="project" value="UniProtKB-KW"/>
</dbReference>
<dbReference type="InterPro" id="IPR023210">
    <property type="entry name" value="NADP_OxRdtase_dom"/>
</dbReference>
<dbReference type="Proteomes" id="UP000015042">
    <property type="component" value="Chromosome"/>
</dbReference>
<evidence type="ECO:0000256" key="3">
    <source>
        <dbReference type="ARBA" id="ARBA00038157"/>
    </source>
</evidence>
<dbReference type="PANTHER" id="PTHR43364:SF1">
    <property type="entry name" value="OXIDOREDUCTASE YDHF"/>
    <property type="match status" value="1"/>
</dbReference>
<accession>S5N7T4</accession>
<dbReference type="Gene3D" id="3.20.20.100">
    <property type="entry name" value="NADP-dependent oxidoreductase domain"/>
    <property type="match status" value="1"/>
</dbReference>
<dbReference type="KEGG" id="sbz:A464_1454"/>
<dbReference type="Pfam" id="PF06945">
    <property type="entry name" value="DUF1289"/>
    <property type="match status" value="1"/>
</dbReference>